<dbReference type="PANTHER" id="PTHR21039:SF0">
    <property type="entry name" value="HISTIDINOL-PHOSPHATASE"/>
    <property type="match status" value="1"/>
</dbReference>
<keyword evidence="11" id="KW-1185">Reference proteome</keyword>
<dbReference type="SUPFAM" id="SSF89550">
    <property type="entry name" value="PHP domain-like"/>
    <property type="match status" value="1"/>
</dbReference>
<dbReference type="InterPro" id="IPR004013">
    <property type="entry name" value="PHP_dom"/>
</dbReference>
<dbReference type="KEGG" id="vgu:HYG85_18270"/>
<evidence type="ECO:0000256" key="4">
    <source>
        <dbReference type="ARBA" id="ARBA00022605"/>
    </source>
</evidence>
<dbReference type="Pfam" id="PF02811">
    <property type="entry name" value="PHP"/>
    <property type="match status" value="1"/>
</dbReference>
<evidence type="ECO:0000256" key="1">
    <source>
        <dbReference type="ARBA" id="ARBA00004970"/>
    </source>
</evidence>
<dbReference type="InterPro" id="IPR016195">
    <property type="entry name" value="Pol/histidinol_Pase-like"/>
</dbReference>
<keyword evidence="6 8" id="KW-0368">Histidine biosynthesis</keyword>
<feature type="domain" description="Polymerase/histidinol phosphatase N-terminal" evidence="9">
    <location>
        <begin position="4"/>
        <end position="87"/>
    </location>
</feature>
<protein>
    <recommendedName>
        <fullName evidence="3 8">Histidinol-phosphatase</fullName>
        <shortName evidence="8">HolPase</shortName>
        <ecNumber evidence="3 8">3.1.3.15</ecNumber>
    </recommendedName>
</protein>
<evidence type="ECO:0000313" key="10">
    <source>
        <dbReference type="EMBL" id="QUH30760.1"/>
    </source>
</evidence>
<dbReference type="GO" id="GO:0004401">
    <property type="term" value="F:histidinol-phosphatase activity"/>
    <property type="evidence" value="ECO:0007669"/>
    <property type="project" value="UniProtKB-UniRule"/>
</dbReference>
<dbReference type="UniPathway" id="UPA00031">
    <property type="reaction ID" value="UER00013"/>
</dbReference>
<evidence type="ECO:0000256" key="5">
    <source>
        <dbReference type="ARBA" id="ARBA00022801"/>
    </source>
</evidence>
<evidence type="ECO:0000256" key="6">
    <source>
        <dbReference type="ARBA" id="ARBA00023102"/>
    </source>
</evidence>
<evidence type="ECO:0000256" key="7">
    <source>
        <dbReference type="ARBA" id="ARBA00049158"/>
    </source>
</evidence>
<dbReference type="Gene3D" id="3.20.20.140">
    <property type="entry name" value="Metal-dependent hydrolases"/>
    <property type="match status" value="1"/>
</dbReference>
<dbReference type="InterPro" id="IPR010140">
    <property type="entry name" value="Histidinol_P_phosphatase_HisJ"/>
</dbReference>
<gene>
    <name evidence="10" type="ORF">HYG85_18270</name>
</gene>
<reference evidence="10 11" key="1">
    <citation type="submission" date="2020-07" db="EMBL/GenBank/DDBJ databases">
        <title>Vallitalea guaymasensis genome.</title>
        <authorList>
            <person name="Postec A."/>
        </authorList>
    </citation>
    <scope>NUCLEOTIDE SEQUENCE [LARGE SCALE GENOMIC DNA]</scope>
    <source>
        <strain evidence="10 11">Ra1766G1</strain>
    </source>
</reference>
<proteinExistence type="inferred from homology"/>
<dbReference type="NCBIfam" id="TIGR01856">
    <property type="entry name" value="hisJ_fam"/>
    <property type="match status" value="1"/>
</dbReference>
<dbReference type="Proteomes" id="UP000677305">
    <property type="component" value="Chromosome"/>
</dbReference>
<name>A0A8J8SDQ9_9FIRM</name>
<keyword evidence="4 8" id="KW-0028">Amino-acid biosynthesis</keyword>
<dbReference type="SMART" id="SM00481">
    <property type="entry name" value="POLIIIAc"/>
    <property type="match status" value="1"/>
</dbReference>
<dbReference type="EMBL" id="CP058561">
    <property type="protein sequence ID" value="QUH30760.1"/>
    <property type="molecule type" value="Genomic_DNA"/>
</dbReference>
<dbReference type="AlphaFoldDB" id="A0A8J8SDQ9"/>
<accession>A0A8J8SDQ9</accession>
<keyword evidence="5 8" id="KW-0378">Hydrolase</keyword>
<evidence type="ECO:0000256" key="3">
    <source>
        <dbReference type="ARBA" id="ARBA00013085"/>
    </source>
</evidence>
<evidence type="ECO:0000256" key="2">
    <source>
        <dbReference type="ARBA" id="ARBA00009152"/>
    </source>
</evidence>
<sequence>MSYYDFHTHTSFSGDCKYPMETQILHAIQHNFVKLCFTDHYDYDYPSTPELAFDIDLPNYYKTFLELKEKYKDKIQLLFGIELGLQPHIYDTVNKVINDYPFDFVIASTHVVDKLDPYFGSYYSNKTKKEAYTRYLEDILHNVTNYDNYNVYGHLDYIIRYGHYEDKKLYYYNYSELIDKILMQIIETGHGIELNTSGYRKNLNEPHPNIEILQRYRQLGGEIITVGSDAHFPEHLAYNFDGAYKVLKECGFKYFTVFEQRKPEFIKIPD</sequence>
<dbReference type="GO" id="GO:0005737">
    <property type="term" value="C:cytoplasm"/>
    <property type="evidence" value="ECO:0007669"/>
    <property type="project" value="TreeGrafter"/>
</dbReference>
<comment type="catalytic activity">
    <reaction evidence="7 8">
        <text>L-histidinol phosphate + H2O = L-histidinol + phosphate</text>
        <dbReference type="Rhea" id="RHEA:14465"/>
        <dbReference type="ChEBI" id="CHEBI:15377"/>
        <dbReference type="ChEBI" id="CHEBI:43474"/>
        <dbReference type="ChEBI" id="CHEBI:57699"/>
        <dbReference type="ChEBI" id="CHEBI:57980"/>
        <dbReference type="EC" id="3.1.3.15"/>
    </reaction>
</comment>
<dbReference type="RefSeq" id="WP_212690887.1">
    <property type="nucleotide sequence ID" value="NZ_CP058561.1"/>
</dbReference>
<comment type="pathway">
    <text evidence="1 8">Amino-acid biosynthesis; L-histidine biosynthesis; L-histidine from 5-phospho-alpha-D-ribose 1-diphosphate: step 8/9.</text>
</comment>
<comment type="similarity">
    <text evidence="2 8">Belongs to the PHP hydrolase family. HisK subfamily.</text>
</comment>
<evidence type="ECO:0000259" key="9">
    <source>
        <dbReference type="SMART" id="SM00481"/>
    </source>
</evidence>
<dbReference type="GO" id="GO:0000105">
    <property type="term" value="P:L-histidine biosynthetic process"/>
    <property type="evidence" value="ECO:0007669"/>
    <property type="project" value="UniProtKB-UniRule"/>
</dbReference>
<evidence type="ECO:0000313" key="11">
    <source>
        <dbReference type="Proteomes" id="UP000677305"/>
    </source>
</evidence>
<evidence type="ECO:0000256" key="8">
    <source>
        <dbReference type="RuleBase" id="RU366003"/>
    </source>
</evidence>
<dbReference type="EC" id="3.1.3.15" evidence="3 8"/>
<dbReference type="PANTHER" id="PTHR21039">
    <property type="entry name" value="HISTIDINOL PHOSPHATASE-RELATED"/>
    <property type="match status" value="1"/>
</dbReference>
<dbReference type="InterPro" id="IPR003141">
    <property type="entry name" value="Pol/His_phosphatase_N"/>
</dbReference>
<organism evidence="10 11">
    <name type="scientific">Vallitalea guaymasensis</name>
    <dbReference type="NCBI Taxonomy" id="1185412"/>
    <lineage>
        <taxon>Bacteria</taxon>
        <taxon>Bacillati</taxon>
        <taxon>Bacillota</taxon>
        <taxon>Clostridia</taxon>
        <taxon>Lachnospirales</taxon>
        <taxon>Vallitaleaceae</taxon>
        <taxon>Vallitalea</taxon>
    </lineage>
</organism>